<dbReference type="Proteomes" id="UP000321261">
    <property type="component" value="Unassembled WGS sequence"/>
</dbReference>
<dbReference type="PANTHER" id="PTHR43808:SF8">
    <property type="entry name" value="PEPTIDASE M20 DIMERISATION DOMAIN-CONTAINING PROTEIN"/>
    <property type="match status" value="1"/>
</dbReference>
<evidence type="ECO:0000256" key="4">
    <source>
        <dbReference type="ARBA" id="ARBA00022801"/>
    </source>
</evidence>
<keyword evidence="8" id="KW-1185">Reference proteome</keyword>
<dbReference type="InterPro" id="IPR011650">
    <property type="entry name" value="Peptidase_M20_dimer"/>
</dbReference>
<dbReference type="InterPro" id="IPR002933">
    <property type="entry name" value="Peptidase_M20"/>
</dbReference>
<protein>
    <submittedName>
        <fullName evidence="7">Acetylornithine deacetylase/succinyl-diaminopimelate desuccinylase-like protein</fullName>
    </submittedName>
</protein>
<dbReference type="InterPro" id="IPR001261">
    <property type="entry name" value="ArgE/DapE_CS"/>
</dbReference>
<dbReference type="Gene3D" id="1.10.150.900">
    <property type="match status" value="1"/>
</dbReference>
<accession>A0A561T0P5</accession>
<gene>
    <name evidence="7" type="ORF">FHX44_116627</name>
</gene>
<sequence length="446" mass="46765">MPIDQALLEEETIDLVRDLIRIESVNTGDPTTIGDGEACAARYVAERLAEDGIESEYVEPSPGRGNVVARIAGGDPSADALVVHAHLDVVPANAADWSVPPFAAEVLDDGRHGEVLYGRGAVDMKGFAGTVVAVARALRRARVVPRRDLVLAFFADEEAGGEWGAKWLVENRPDLFSGATEAVGEVGGFSVPVPGTAQRAYLLATAEKGVGWGILRARGVAGHASRPTRDNAVARIARAVAAVHDHEFPVRSTEATAAFLAAFGELTGRDLTGDGSDLERELAGLGFVGDIVRAGLRNTATPTVLSAGDKANVIPGEAVAEIDTRILPGSEGAVEREVERLVGDGVSVEWRSMPPIAAPADGALVRALRAAVAAEDPDGVVVPYLLPASTDNKNLSRLGIAGYGFTPLRVPDDFDVFGMFHAVDERVPLSALRFGARVTARILATA</sequence>
<dbReference type="AlphaFoldDB" id="A0A561T0P5"/>
<dbReference type="NCBIfam" id="NF005913">
    <property type="entry name" value="PRK07906.1"/>
    <property type="match status" value="1"/>
</dbReference>
<comment type="cofactor">
    <cofactor evidence="1">
        <name>Zn(2+)</name>
        <dbReference type="ChEBI" id="CHEBI:29105"/>
    </cofactor>
</comment>
<evidence type="ECO:0000256" key="2">
    <source>
        <dbReference type="ARBA" id="ARBA00006247"/>
    </source>
</evidence>
<evidence type="ECO:0000313" key="7">
    <source>
        <dbReference type="EMBL" id="TWF80684.1"/>
    </source>
</evidence>
<dbReference type="InterPro" id="IPR036264">
    <property type="entry name" value="Bact_exopeptidase_dim_dom"/>
</dbReference>
<organism evidence="7 8">
    <name type="scientific">Pseudonocardia hierapolitana</name>
    <dbReference type="NCBI Taxonomy" id="1128676"/>
    <lineage>
        <taxon>Bacteria</taxon>
        <taxon>Bacillati</taxon>
        <taxon>Actinomycetota</taxon>
        <taxon>Actinomycetes</taxon>
        <taxon>Pseudonocardiales</taxon>
        <taxon>Pseudonocardiaceae</taxon>
        <taxon>Pseudonocardia</taxon>
    </lineage>
</organism>
<reference evidence="7 8" key="1">
    <citation type="submission" date="2019-06" db="EMBL/GenBank/DDBJ databases">
        <title>Sequencing the genomes of 1000 actinobacteria strains.</title>
        <authorList>
            <person name="Klenk H.-P."/>
        </authorList>
    </citation>
    <scope>NUCLEOTIDE SEQUENCE [LARGE SCALE GENOMIC DNA]</scope>
    <source>
        <strain evidence="7 8">DSM 45671</strain>
    </source>
</reference>
<dbReference type="SUPFAM" id="SSF53187">
    <property type="entry name" value="Zn-dependent exopeptidases"/>
    <property type="match status" value="1"/>
</dbReference>
<name>A0A561T0P5_9PSEU</name>
<dbReference type="EMBL" id="VIWU01000001">
    <property type="protein sequence ID" value="TWF80684.1"/>
    <property type="molecule type" value="Genomic_DNA"/>
</dbReference>
<evidence type="ECO:0000259" key="6">
    <source>
        <dbReference type="Pfam" id="PF07687"/>
    </source>
</evidence>
<dbReference type="PROSITE" id="PS00759">
    <property type="entry name" value="ARGE_DAPE_CPG2_2"/>
    <property type="match status" value="1"/>
</dbReference>
<proteinExistence type="inferred from homology"/>
<comment type="similarity">
    <text evidence="2">Belongs to the peptidase M20A family.</text>
</comment>
<dbReference type="Pfam" id="PF07687">
    <property type="entry name" value="M20_dimer"/>
    <property type="match status" value="1"/>
</dbReference>
<dbReference type="SUPFAM" id="SSF55031">
    <property type="entry name" value="Bacterial exopeptidase dimerisation domain"/>
    <property type="match status" value="1"/>
</dbReference>
<evidence type="ECO:0000313" key="8">
    <source>
        <dbReference type="Proteomes" id="UP000321261"/>
    </source>
</evidence>
<evidence type="ECO:0000256" key="5">
    <source>
        <dbReference type="ARBA" id="ARBA00022833"/>
    </source>
</evidence>
<dbReference type="Gene3D" id="3.30.70.360">
    <property type="match status" value="1"/>
</dbReference>
<dbReference type="InterPro" id="IPR050072">
    <property type="entry name" value="Peptidase_M20A"/>
</dbReference>
<evidence type="ECO:0000256" key="1">
    <source>
        <dbReference type="ARBA" id="ARBA00001947"/>
    </source>
</evidence>
<dbReference type="GO" id="GO:0046872">
    <property type="term" value="F:metal ion binding"/>
    <property type="evidence" value="ECO:0007669"/>
    <property type="project" value="UniProtKB-KW"/>
</dbReference>
<dbReference type="FunFam" id="1.10.150.900:FF:000002">
    <property type="entry name" value="M20/M25/M40 family peptidase"/>
    <property type="match status" value="1"/>
</dbReference>
<dbReference type="PANTHER" id="PTHR43808">
    <property type="entry name" value="ACETYLORNITHINE DEACETYLASE"/>
    <property type="match status" value="1"/>
</dbReference>
<evidence type="ECO:0000256" key="3">
    <source>
        <dbReference type="ARBA" id="ARBA00022723"/>
    </source>
</evidence>
<dbReference type="Pfam" id="PF01546">
    <property type="entry name" value="Peptidase_M20"/>
    <property type="match status" value="1"/>
</dbReference>
<feature type="domain" description="Peptidase M20 dimerisation" evidence="6">
    <location>
        <begin position="205"/>
        <end position="337"/>
    </location>
</feature>
<keyword evidence="4" id="KW-0378">Hydrolase</keyword>
<dbReference type="RefSeq" id="WP_342793195.1">
    <property type="nucleotide sequence ID" value="NZ_VIWU01000001.1"/>
</dbReference>
<keyword evidence="5" id="KW-0862">Zinc</keyword>
<dbReference type="Gene3D" id="3.40.630.10">
    <property type="entry name" value="Zn peptidases"/>
    <property type="match status" value="1"/>
</dbReference>
<comment type="caution">
    <text evidence="7">The sequence shown here is derived from an EMBL/GenBank/DDBJ whole genome shotgun (WGS) entry which is preliminary data.</text>
</comment>
<dbReference type="GO" id="GO:0016787">
    <property type="term" value="F:hydrolase activity"/>
    <property type="evidence" value="ECO:0007669"/>
    <property type="project" value="UniProtKB-KW"/>
</dbReference>
<keyword evidence="3" id="KW-0479">Metal-binding</keyword>